<reference evidence="2 3" key="1">
    <citation type="submission" date="2020-04" db="EMBL/GenBank/DDBJ databases">
        <title>Genome sequencing of novel species.</title>
        <authorList>
            <person name="Heo J."/>
            <person name="Kim S.-J."/>
            <person name="Kim J.-S."/>
            <person name="Hong S.-B."/>
            <person name="Kwon S.-W."/>
        </authorList>
    </citation>
    <scope>NUCLEOTIDE SEQUENCE [LARGE SCALE GENOMIC DNA]</scope>
    <source>
        <strain evidence="2 3">MFER-1</strain>
    </source>
</reference>
<evidence type="ECO:0008006" key="4">
    <source>
        <dbReference type="Google" id="ProtNLM"/>
    </source>
</evidence>
<name>A0A7Z2ZPF5_9BACL</name>
<organism evidence="2 3">
    <name type="scientific">Cohnella herbarum</name>
    <dbReference type="NCBI Taxonomy" id="2728023"/>
    <lineage>
        <taxon>Bacteria</taxon>
        <taxon>Bacillati</taxon>
        <taxon>Bacillota</taxon>
        <taxon>Bacilli</taxon>
        <taxon>Bacillales</taxon>
        <taxon>Paenibacillaceae</taxon>
        <taxon>Cohnella</taxon>
    </lineage>
</organism>
<accession>A0A7Z2ZPF5</accession>
<keyword evidence="3" id="KW-1185">Reference proteome</keyword>
<evidence type="ECO:0000313" key="3">
    <source>
        <dbReference type="Proteomes" id="UP000502248"/>
    </source>
</evidence>
<keyword evidence="1" id="KW-0812">Transmembrane</keyword>
<keyword evidence="1" id="KW-0472">Membrane</keyword>
<protein>
    <recommendedName>
        <fullName evidence="4">SIR2-like domain-containing protein</fullName>
    </recommendedName>
</protein>
<proteinExistence type="predicted"/>
<dbReference type="RefSeq" id="WP_169282194.1">
    <property type="nucleotide sequence ID" value="NZ_CP051680.1"/>
</dbReference>
<dbReference type="AlphaFoldDB" id="A0A7Z2ZPF5"/>
<gene>
    <name evidence="2" type="ORF">HH215_24040</name>
</gene>
<evidence type="ECO:0000256" key="1">
    <source>
        <dbReference type="SAM" id="Phobius"/>
    </source>
</evidence>
<dbReference type="KEGG" id="cheb:HH215_24040"/>
<feature type="transmembrane region" description="Helical" evidence="1">
    <location>
        <begin position="24"/>
        <end position="44"/>
    </location>
</feature>
<sequence>MIHYYNPIREMNEIRNQLSFPKRIGFLFGAGSSMALGLPGIWSLTELAISKLTEEQRQQVNLIEDELISEGNRKPTIEHILNKIRLIRQITKELDSKSYVEIKGSDAKRLDLEVCNNIYHVLNEKENSVVGSEDSKLQSIERFFAWLNSRSRDYGKEIFTLNYDMIFERCLENLQLPYFDGFVGAYEPFFLSRKC</sequence>
<keyword evidence="1" id="KW-1133">Transmembrane helix</keyword>
<evidence type="ECO:0000313" key="2">
    <source>
        <dbReference type="EMBL" id="QJD85942.1"/>
    </source>
</evidence>
<dbReference type="Proteomes" id="UP000502248">
    <property type="component" value="Chromosome"/>
</dbReference>
<dbReference type="EMBL" id="CP051680">
    <property type="protein sequence ID" value="QJD85942.1"/>
    <property type="molecule type" value="Genomic_DNA"/>
</dbReference>